<evidence type="ECO:0000259" key="16">
    <source>
        <dbReference type="Pfam" id="PF07715"/>
    </source>
</evidence>
<evidence type="ECO:0000256" key="11">
    <source>
        <dbReference type="PROSITE-ProRule" id="PRU01360"/>
    </source>
</evidence>
<dbReference type="InterPro" id="IPR039426">
    <property type="entry name" value="TonB-dep_rcpt-like"/>
</dbReference>
<dbReference type="RefSeq" id="WP_121047830.1">
    <property type="nucleotide sequence ID" value="NZ_AP018711.1"/>
</dbReference>
<evidence type="ECO:0000256" key="5">
    <source>
        <dbReference type="ARBA" id="ARBA00022692"/>
    </source>
</evidence>
<organism evidence="17 19">
    <name type="scientific">Sphingosinicella microcystinivorans</name>
    <dbReference type="NCBI Taxonomy" id="335406"/>
    <lineage>
        <taxon>Bacteria</taxon>
        <taxon>Pseudomonadati</taxon>
        <taxon>Pseudomonadota</taxon>
        <taxon>Alphaproteobacteria</taxon>
        <taxon>Sphingomonadales</taxon>
        <taxon>Sphingosinicellaceae</taxon>
        <taxon>Sphingosinicella</taxon>
    </lineage>
</organism>
<evidence type="ECO:0000256" key="7">
    <source>
        <dbReference type="ARBA" id="ARBA00023065"/>
    </source>
</evidence>
<reference evidence="18 20" key="2">
    <citation type="submission" date="2018-10" db="EMBL/GenBank/DDBJ databases">
        <title>Genomic Encyclopedia of Type Strains, Phase IV (KMG-IV): sequencing the most valuable type-strain genomes for metagenomic binning, comparative biology and taxonomic classification.</title>
        <authorList>
            <person name="Goeker M."/>
        </authorList>
    </citation>
    <scope>NUCLEOTIDE SEQUENCE [LARGE SCALE GENOMIC DNA]</scope>
    <source>
        <strain evidence="18 20">DSM 19791</strain>
    </source>
</reference>
<dbReference type="PANTHER" id="PTHR32552:SF81">
    <property type="entry name" value="TONB-DEPENDENT OUTER MEMBRANE RECEPTOR"/>
    <property type="match status" value="1"/>
</dbReference>
<keyword evidence="9 11" id="KW-0472">Membrane</keyword>
<dbReference type="KEGG" id="smic:SmB9_20020"/>
<keyword evidence="7" id="KW-0406">Ion transport</keyword>
<evidence type="ECO:0000256" key="9">
    <source>
        <dbReference type="ARBA" id="ARBA00023136"/>
    </source>
</evidence>
<keyword evidence="8 12" id="KW-0798">TonB box</keyword>
<feature type="region of interest" description="Disordered" evidence="13">
    <location>
        <begin position="480"/>
        <end position="500"/>
    </location>
</feature>
<dbReference type="EMBL" id="RBWX01000007">
    <property type="protein sequence ID" value="RKS91371.1"/>
    <property type="molecule type" value="Genomic_DNA"/>
</dbReference>
<accession>A0AAD1D6Z1</accession>
<dbReference type="GO" id="GO:0006826">
    <property type="term" value="P:iron ion transport"/>
    <property type="evidence" value="ECO:0007669"/>
    <property type="project" value="UniProtKB-KW"/>
</dbReference>
<evidence type="ECO:0000256" key="13">
    <source>
        <dbReference type="SAM" id="MobiDB-lite"/>
    </source>
</evidence>
<dbReference type="PANTHER" id="PTHR32552">
    <property type="entry name" value="FERRICHROME IRON RECEPTOR-RELATED"/>
    <property type="match status" value="1"/>
</dbReference>
<evidence type="ECO:0000259" key="15">
    <source>
        <dbReference type="Pfam" id="PF00593"/>
    </source>
</evidence>
<evidence type="ECO:0000256" key="6">
    <source>
        <dbReference type="ARBA" id="ARBA00023004"/>
    </source>
</evidence>
<keyword evidence="5 11" id="KW-0812">Transmembrane</keyword>
<dbReference type="Pfam" id="PF07715">
    <property type="entry name" value="Plug"/>
    <property type="match status" value="1"/>
</dbReference>
<keyword evidence="3 11" id="KW-1134">Transmembrane beta strand</keyword>
<dbReference type="Proteomes" id="UP000276029">
    <property type="component" value="Unassembled WGS sequence"/>
</dbReference>
<evidence type="ECO:0000313" key="18">
    <source>
        <dbReference type="EMBL" id="RKS91371.1"/>
    </source>
</evidence>
<reference evidence="17 19" key="1">
    <citation type="submission" date="2018-06" db="EMBL/GenBank/DDBJ databases">
        <title>Complete Genome Sequence of the Microcystin-Degrading Bacterium Sphingosinicella microcystinivorans Strain B-9.</title>
        <authorList>
            <person name="Jin H."/>
            <person name="Nishizawa T."/>
            <person name="Guo Y."/>
            <person name="Nishizawa A."/>
            <person name="Park H."/>
            <person name="Kato H."/>
            <person name="Tsuji K."/>
            <person name="Harada K."/>
        </authorList>
    </citation>
    <scope>NUCLEOTIDE SEQUENCE [LARGE SCALE GENOMIC DNA]</scope>
    <source>
        <strain evidence="17 19">B9</strain>
    </source>
</reference>
<keyword evidence="10 11" id="KW-0998">Cell outer membrane</keyword>
<name>A0AAD1D6Z1_SPHMI</name>
<evidence type="ECO:0000313" key="20">
    <source>
        <dbReference type="Proteomes" id="UP000276029"/>
    </source>
</evidence>
<evidence type="ECO:0000256" key="8">
    <source>
        <dbReference type="ARBA" id="ARBA00023077"/>
    </source>
</evidence>
<dbReference type="Proteomes" id="UP000275727">
    <property type="component" value="Chromosome"/>
</dbReference>
<evidence type="ECO:0000256" key="1">
    <source>
        <dbReference type="ARBA" id="ARBA00004571"/>
    </source>
</evidence>
<feature type="domain" description="TonB-dependent receptor-like beta-barrel" evidence="15">
    <location>
        <begin position="311"/>
        <end position="749"/>
    </location>
</feature>
<evidence type="ECO:0000256" key="12">
    <source>
        <dbReference type="RuleBase" id="RU003357"/>
    </source>
</evidence>
<dbReference type="InterPro" id="IPR012910">
    <property type="entry name" value="Plug_dom"/>
</dbReference>
<evidence type="ECO:0000256" key="10">
    <source>
        <dbReference type="ARBA" id="ARBA00023237"/>
    </source>
</evidence>
<evidence type="ECO:0000256" key="4">
    <source>
        <dbReference type="ARBA" id="ARBA00022496"/>
    </source>
</evidence>
<keyword evidence="14" id="KW-0732">Signal</keyword>
<sequence length="785" mass="84872">MTVQNQFLNSVARGAVIIAALASAPALAQSSNEQAAEQSGLEEIVVTATRRSESIQNVGLAVTSLNAADLAKSGVVNTQDIAAVVPNMSVNYGVGNVAFNIRGIGSNEFSTNLDSPVATQVDEVYISKVFMTGLFNFDIERVEVSNGPQGTLFGRNTTGGTVNIYTRKPASELGAGGTLEYGNYQRLRAEAYVNAPLAEGLNARVSGYHIHQGEGYYDNLTLGTDEGYERKWALRGQLSYETGPTQFLLSLHHGKDKSTLAPYEGVGIYTPESYAAFNPGGGFANIGLLTPCAPYLAGRVSPSDANCVRGNDGRYPGDADPYTSNGNQKHYADNRSTGGLFRIDHDLGGATLTSLSAYEYFRRDQSEVGDGSPDYGGTLLYWYTTMKQYTQELRLTSNGDGPWNYVVGAFYENDSLYDGDYLTFGSGPSPFLGGVKTSFRQKLDALAFFLHNNVELTPTLRLIAGARYNRERVEINGGNCFGTGSTGSGPSNRDRGEENPTSGCLAVLSTSDLVEGGNVRKDDNVSFKIGYEWRPETNAFDALLLYGNVATGFRSGGFSAVLADSQPAFTSLKPEEVTSYELGFKSELADRSFRLNGAVFHYVFKNGYLSVDTDTSIVPVTINAAKIKAFGAELSAVWAPAQGLQISASGGWTDAKIKSDLTSAGVSLYNNRPVNSPRFTFSTSADYTYPLSEGLKLNLNVNANARSTQYLETSNIPSTREPGYWLVNASIGLAEIDDRWSLTAYVNNLGNEEYRSYVNDLFSFGWTLNQYGLPRTYGLRATAKF</sequence>
<keyword evidence="6" id="KW-0408">Iron</keyword>
<dbReference type="Gene3D" id="2.40.170.20">
    <property type="entry name" value="TonB-dependent receptor, beta-barrel domain"/>
    <property type="match status" value="2"/>
</dbReference>
<feature type="signal peptide" evidence="14">
    <location>
        <begin position="1"/>
        <end position="28"/>
    </location>
</feature>
<evidence type="ECO:0000256" key="14">
    <source>
        <dbReference type="SAM" id="SignalP"/>
    </source>
</evidence>
<evidence type="ECO:0000256" key="3">
    <source>
        <dbReference type="ARBA" id="ARBA00022452"/>
    </source>
</evidence>
<protein>
    <submittedName>
        <fullName evidence="18">Outer membrane receptor protein involved in Fe transport</fullName>
    </submittedName>
    <submittedName>
        <fullName evidence="17">TonB-dependent receptor</fullName>
    </submittedName>
</protein>
<gene>
    <name evidence="18" type="ORF">DFR51_0934</name>
    <name evidence="17" type="ORF">SmB9_20020</name>
</gene>
<keyword evidence="20" id="KW-1185">Reference proteome</keyword>
<evidence type="ECO:0000313" key="19">
    <source>
        <dbReference type="Proteomes" id="UP000275727"/>
    </source>
</evidence>
<dbReference type="EMBL" id="AP018711">
    <property type="protein sequence ID" value="BBE34344.1"/>
    <property type="molecule type" value="Genomic_DNA"/>
</dbReference>
<dbReference type="InterPro" id="IPR036942">
    <property type="entry name" value="Beta-barrel_TonB_sf"/>
</dbReference>
<evidence type="ECO:0000313" key="17">
    <source>
        <dbReference type="EMBL" id="BBE34344.1"/>
    </source>
</evidence>
<dbReference type="CDD" id="cd01347">
    <property type="entry name" value="ligand_gated_channel"/>
    <property type="match status" value="1"/>
</dbReference>
<dbReference type="InterPro" id="IPR000531">
    <property type="entry name" value="Beta-barrel_TonB"/>
</dbReference>
<dbReference type="PROSITE" id="PS52016">
    <property type="entry name" value="TONB_DEPENDENT_REC_3"/>
    <property type="match status" value="1"/>
</dbReference>
<dbReference type="AlphaFoldDB" id="A0AAD1D6Z1"/>
<comment type="similarity">
    <text evidence="11 12">Belongs to the TonB-dependent receptor family.</text>
</comment>
<keyword evidence="17" id="KW-0675">Receptor</keyword>
<feature type="domain" description="TonB-dependent receptor plug" evidence="16">
    <location>
        <begin position="56"/>
        <end position="161"/>
    </location>
</feature>
<dbReference type="SUPFAM" id="SSF56935">
    <property type="entry name" value="Porins"/>
    <property type="match status" value="1"/>
</dbReference>
<keyword evidence="2 11" id="KW-0813">Transport</keyword>
<keyword evidence="4" id="KW-0410">Iron transport</keyword>
<proteinExistence type="inferred from homology"/>
<dbReference type="Pfam" id="PF00593">
    <property type="entry name" value="TonB_dep_Rec_b-barrel"/>
    <property type="match status" value="1"/>
</dbReference>
<comment type="subcellular location">
    <subcellularLocation>
        <location evidence="1 11">Cell outer membrane</location>
        <topology evidence="1 11">Multi-pass membrane protein</topology>
    </subcellularLocation>
</comment>
<dbReference type="GO" id="GO:0009279">
    <property type="term" value="C:cell outer membrane"/>
    <property type="evidence" value="ECO:0007669"/>
    <property type="project" value="UniProtKB-SubCell"/>
</dbReference>
<feature type="chain" id="PRO_5042275768" evidence="14">
    <location>
        <begin position="29"/>
        <end position="785"/>
    </location>
</feature>
<evidence type="ECO:0000256" key="2">
    <source>
        <dbReference type="ARBA" id="ARBA00022448"/>
    </source>
</evidence>